<evidence type="ECO:0000256" key="1">
    <source>
        <dbReference type="ARBA" id="ARBA00022884"/>
    </source>
</evidence>
<dbReference type="PROSITE" id="PS50102">
    <property type="entry name" value="RRM"/>
    <property type="match status" value="1"/>
</dbReference>
<protein>
    <submittedName>
        <fullName evidence="3">Rna-binding protein</fullName>
    </submittedName>
</protein>
<dbReference type="GO" id="GO:0003723">
    <property type="term" value="F:RNA binding"/>
    <property type="evidence" value="ECO:0007669"/>
    <property type="project" value="UniProtKB-KW"/>
</dbReference>
<dbReference type="AlphaFoldDB" id="A0A2X3BBN1"/>
<organism evidence="3 4">
    <name type="scientific">Helicobacter fennelliae</name>
    <dbReference type="NCBI Taxonomy" id="215"/>
    <lineage>
        <taxon>Bacteria</taxon>
        <taxon>Pseudomonadati</taxon>
        <taxon>Campylobacterota</taxon>
        <taxon>Epsilonproteobacteria</taxon>
        <taxon>Campylobacterales</taxon>
        <taxon>Helicobacteraceae</taxon>
        <taxon>Helicobacter</taxon>
    </lineage>
</organism>
<dbReference type="Proteomes" id="UP000250166">
    <property type="component" value="Unassembled WGS sequence"/>
</dbReference>
<dbReference type="SUPFAM" id="SSF54928">
    <property type="entry name" value="RNA-binding domain, RBD"/>
    <property type="match status" value="1"/>
</dbReference>
<keyword evidence="1" id="KW-0694">RNA-binding</keyword>
<dbReference type="InterPro" id="IPR000504">
    <property type="entry name" value="RRM_dom"/>
</dbReference>
<dbReference type="RefSeq" id="WP_023946612.1">
    <property type="nucleotide sequence ID" value="NZ_JAERIV010000001.1"/>
</dbReference>
<evidence type="ECO:0000259" key="2">
    <source>
        <dbReference type="PROSITE" id="PS50102"/>
    </source>
</evidence>
<dbReference type="Gene3D" id="3.30.70.330">
    <property type="match status" value="1"/>
</dbReference>
<feature type="domain" description="RRM" evidence="2">
    <location>
        <begin position="2"/>
        <end position="79"/>
    </location>
</feature>
<dbReference type="PANTHER" id="PTHR15241:SF304">
    <property type="entry name" value="RRM DOMAIN-CONTAINING PROTEIN"/>
    <property type="match status" value="1"/>
</dbReference>
<accession>A0A2X3BBN1</accession>
<dbReference type="InterPro" id="IPR048289">
    <property type="entry name" value="RRM2_NsCP33-like"/>
</dbReference>
<dbReference type="InterPro" id="IPR035979">
    <property type="entry name" value="RBD_domain_sf"/>
</dbReference>
<dbReference type="InterPro" id="IPR012677">
    <property type="entry name" value="Nucleotide-bd_a/b_plait_sf"/>
</dbReference>
<sequence>MKSIYVGNLAYSATNQDLVDLFTQFGKVESVKLINDRETGRPKGFGFIEMDDESALKAISSLDNTEFMGRKIKVNEANPKK</sequence>
<name>A0A2X3BBN1_9HELI</name>
<dbReference type="EMBL" id="UAWL01000006">
    <property type="protein sequence ID" value="SQB98003.1"/>
    <property type="molecule type" value="Genomic_DNA"/>
</dbReference>
<reference evidence="3 4" key="1">
    <citation type="submission" date="2018-06" db="EMBL/GenBank/DDBJ databases">
        <authorList>
            <consortium name="Pathogen Informatics"/>
            <person name="Doyle S."/>
        </authorList>
    </citation>
    <scope>NUCLEOTIDE SEQUENCE [LARGE SCALE GENOMIC DNA]</scope>
    <source>
        <strain evidence="3 4">NCTC13102</strain>
    </source>
</reference>
<dbReference type="PANTHER" id="PTHR15241">
    <property type="entry name" value="TRANSFORMER-2-RELATED"/>
    <property type="match status" value="1"/>
</dbReference>
<evidence type="ECO:0000313" key="4">
    <source>
        <dbReference type="Proteomes" id="UP000250166"/>
    </source>
</evidence>
<gene>
    <name evidence="3" type="ORF">NCTC13102_00453</name>
</gene>
<dbReference type="Pfam" id="PF00076">
    <property type="entry name" value="RRM_1"/>
    <property type="match status" value="1"/>
</dbReference>
<proteinExistence type="predicted"/>
<dbReference type="SMART" id="SM00360">
    <property type="entry name" value="RRM"/>
    <property type="match status" value="1"/>
</dbReference>
<dbReference type="CDD" id="cd21608">
    <property type="entry name" value="RRM2_NsCP33_like"/>
    <property type="match status" value="1"/>
</dbReference>
<evidence type="ECO:0000313" key="3">
    <source>
        <dbReference type="EMBL" id="SQB98003.1"/>
    </source>
</evidence>